<organism evidence="1 2">
    <name type="scientific">Gossypium barbadense</name>
    <name type="common">Sea Island cotton</name>
    <name type="synonym">Hibiscus barbadensis</name>
    <dbReference type="NCBI Taxonomy" id="3634"/>
    <lineage>
        <taxon>Eukaryota</taxon>
        <taxon>Viridiplantae</taxon>
        <taxon>Streptophyta</taxon>
        <taxon>Embryophyta</taxon>
        <taxon>Tracheophyta</taxon>
        <taxon>Spermatophyta</taxon>
        <taxon>Magnoliopsida</taxon>
        <taxon>eudicotyledons</taxon>
        <taxon>Gunneridae</taxon>
        <taxon>Pentapetalae</taxon>
        <taxon>rosids</taxon>
        <taxon>malvids</taxon>
        <taxon>Malvales</taxon>
        <taxon>Malvaceae</taxon>
        <taxon>Malvoideae</taxon>
        <taxon>Gossypium</taxon>
    </lineage>
</organism>
<reference evidence="1 2" key="1">
    <citation type="submission" date="2015-01" db="EMBL/GenBank/DDBJ databases">
        <title>Genome of allotetraploid Gossypium barbadense reveals genomic plasticity and fiber elongation in cotton evolution.</title>
        <authorList>
            <person name="Chen X."/>
            <person name="Liu X."/>
            <person name="Zhao B."/>
            <person name="Zheng H."/>
            <person name="Hu Y."/>
            <person name="Lu G."/>
            <person name="Yang C."/>
            <person name="Chen J."/>
            <person name="Shan C."/>
            <person name="Zhang L."/>
            <person name="Zhou Y."/>
            <person name="Wang L."/>
            <person name="Guo W."/>
            <person name="Bai Y."/>
            <person name="Ruan J."/>
            <person name="Shangguan X."/>
            <person name="Mao Y."/>
            <person name="Jiang J."/>
            <person name="Zhu Y."/>
            <person name="Lei J."/>
            <person name="Kang H."/>
            <person name="Chen S."/>
            <person name="He X."/>
            <person name="Wang R."/>
            <person name="Wang Y."/>
            <person name="Chen J."/>
            <person name="Wang L."/>
            <person name="Yu S."/>
            <person name="Wang B."/>
            <person name="Wei J."/>
            <person name="Song S."/>
            <person name="Lu X."/>
            <person name="Gao Z."/>
            <person name="Gu W."/>
            <person name="Deng X."/>
            <person name="Ma D."/>
            <person name="Wang S."/>
            <person name="Liang W."/>
            <person name="Fang L."/>
            <person name="Cai C."/>
            <person name="Zhu X."/>
            <person name="Zhou B."/>
            <person name="Zhang Y."/>
            <person name="Chen Z."/>
            <person name="Xu S."/>
            <person name="Zhu R."/>
            <person name="Wang S."/>
            <person name="Zhang T."/>
            <person name="Zhao G."/>
        </authorList>
    </citation>
    <scope>NUCLEOTIDE SEQUENCE [LARGE SCALE GENOMIC DNA]</scope>
    <source>
        <strain evidence="2">cv. Xinhai21</strain>
        <tissue evidence="1">Leaf</tissue>
    </source>
</reference>
<evidence type="ECO:0000313" key="1">
    <source>
        <dbReference type="EMBL" id="PPS01331.1"/>
    </source>
</evidence>
<dbReference type="AlphaFoldDB" id="A0A2P5XDD0"/>
<name>A0A2P5XDD0_GOSBA</name>
<gene>
    <name evidence="1" type="ORF">GOBAR_AA19328</name>
</gene>
<proteinExistence type="predicted"/>
<accession>A0A2P5XDD0</accession>
<evidence type="ECO:0000313" key="2">
    <source>
        <dbReference type="Proteomes" id="UP000239757"/>
    </source>
</evidence>
<dbReference type="EMBL" id="KZ665126">
    <property type="protein sequence ID" value="PPS01331.1"/>
    <property type="molecule type" value="Genomic_DNA"/>
</dbReference>
<dbReference type="Proteomes" id="UP000239757">
    <property type="component" value="Unassembled WGS sequence"/>
</dbReference>
<protein>
    <submittedName>
        <fullName evidence="1">Uncharacterized protein</fullName>
    </submittedName>
</protein>
<sequence length="125" mass="14501">MIALYYLPRNVEPDKLFSELANVELVQNVTPLNQQYRVQDPYNEFFRVFIDRIVRLWSDIDMGWESAQYGEEGSDLGLAQVLDDIDDEGIDDDDNVYVPSLKNPTRGIVIYNNPEAHILSVYSWI</sequence>